<dbReference type="PANTHER" id="PTHR42711:SF16">
    <property type="entry name" value="ABC TRANSPORTER ATP-BINDING PROTEIN"/>
    <property type="match status" value="1"/>
</dbReference>
<comment type="caution">
    <text evidence="7">The sequence shown here is derived from an EMBL/GenBank/DDBJ whole genome shotgun (WGS) entry which is preliminary data.</text>
</comment>
<evidence type="ECO:0000313" key="7">
    <source>
        <dbReference type="EMBL" id="TKV56367.1"/>
    </source>
</evidence>
<dbReference type="EMBL" id="SZZH01000007">
    <property type="protein sequence ID" value="TKV56367.1"/>
    <property type="molecule type" value="Genomic_DNA"/>
</dbReference>
<comment type="subcellular location">
    <subcellularLocation>
        <location evidence="1">Cell membrane</location>
        <topology evidence="1">Peripheral membrane protein</topology>
    </subcellularLocation>
</comment>
<dbReference type="RefSeq" id="WP_137451636.1">
    <property type="nucleotide sequence ID" value="NZ_SZZH01000007.1"/>
</dbReference>
<gene>
    <name evidence="7" type="ORF">FDO65_20625</name>
</gene>
<evidence type="ECO:0000256" key="5">
    <source>
        <dbReference type="ARBA" id="ARBA00023251"/>
    </source>
</evidence>
<reference evidence="7 8" key="1">
    <citation type="submission" date="2019-05" db="EMBL/GenBank/DDBJ databases">
        <title>Nakamurella sp. N5BH11, whole genome shotgun sequence.</title>
        <authorList>
            <person name="Tuo L."/>
        </authorList>
    </citation>
    <scope>NUCLEOTIDE SEQUENCE [LARGE SCALE GENOMIC DNA]</scope>
    <source>
        <strain evidence="7 8">N5BH11</strain>
    </source>
</reference>
<dbReference type="GO" id="GO:0016887">
    <property type="term" value="F:ATP hydrolysis activity"/>
    <property type="evidence" value="ECO:0007669"/>
    <property type="project" value="InterPro"/>
</dbReference>
<dbReference type="Gene3D" id="3.40.50.300">
    <property type="entry name" value="P-loop containing nucleotide triphosphate hydrolases"/>
    <property type="match status" value="1"/>
</dbReference>
<dbReference type="InterPro" id="IPR003593">
    <property type="entry name" value="AAA+_ATPase"/>
</dbReference>
<dbReference type="OrthoDB" id="9804819at2"/>
<accession>A0A4U6Q909</accession>
<name>A0A4U6Q909_9ACTN</name>
<organism evidence="7 8">
    <name type="scientific">Nakamurella flava</name>
    <dbReference type="NCBI Taxonomy" id="2576308"/>
    <lineage>
        <taxon>Bacteria</taxon>
        <taxon>Bacillati</taxon>
        <taxon>Actinomycetota</taxon>
        <taxon>Actinomycetes</taxon>
        <taxon>Nakamurellales</taxon>
        <taxon>Nakamurellaceae</taxon>
        <taxon>Nakamurella</taxon>
    </lineage>
</organism>
<keyword evidence="2" id="KW-0813">Transport</keyword>
<feature type="domain" description="ABC transporter" evidence="6">
    <location>
        <begin position="23"/>
        <end position="255"/>
    </location>
</feature>
<dbReference type="PROSITE" id="PS50893">
    <property type="entry name" value="ABC_TRANSPORTER_2"/>
    <property type="match status" value="1"/>
</dbReference>
<dbReference type="InterPro" id="IPR003439">
    <property type="entry name" value="ABC_transporter-like_ATP-bd"/>
</dbReference>
<proteinExistence type="predicted"/>
<evidence type="ECO:0000256" key="1">
    <source>
        <dbReference type="ARBA" id="ARBA00004202"/>
    </source>
</evidence>
<dbReference type="InterPro" id="IPR017871">
    <property type="entry name" value="ABC_transporter-like_CS"/>
</dbReference>
<dbReference type="Proteomes" id="UP000306985">
    <property type="component" value="Unassembled WGS sequence"/>
</dbReference>
<dbReference type="GO" id="GO:0046677">
    <property type="term" value="P:response to antibiotic"/>
    <property type="evidence" value="ECO:0007669"/>
    <property type="project" value="UniProtKB-KW"/>
</dbReference>
<protein>
    <submittedName>
        <fullName evidence="7">ABC transporter ATP-binding protein</fullName>
    </submittedName>
</protein>
<evidence type="ECO:0000256" key="4">
    <source>
        <dbReference type="ARBA" id="ARBA00022840"/>
    </source>
</evidence>
<dbReference type="InterPro" id="IPR027417">
    <property type="entry name" value="P-loop_NTPase"/>
</dbReference>
<keyword evidence="5" id="KW-0046">Antibiotic resistance</keyword>
<dbReference type="SMART" id="SM00382">
    <property type="entry name" value="AAA"/>
    <property type="match status" value="1"/>
</dbReference>
<dbReference type="GO" id="GO:0005524">
    <property type="term" value="F:ATP binding"/>
    <property type="evidence" value="ECO:0007669"/>
    <property type="project" value="UniProtKB-KW"/>
</dbReference>
<evidence type="ECO:0000259" key="6">
    <source>
        <dbReference type="PROSITE" id="PS50893"/>
    </source>
</evidence>
<dbReference type="CDD" id="cd03230">
    <property type="entry name" value="ABC_DR_subfamily_A"/>
    <property type="match status" value="1"/>
</dbReference>
<evidence type="ECO:0000256" key="3">
    <source>
        <dbReference type="ARBA" id="ARBA00022741"/>
    </source>
</evidence>
<sequence>MTASPVPAAFVAPAGTPPAEPVVQTRGLRLNYGSTSVLAGIDLTIGAGKIVALLGPNGAGKSSTIEVLEGFRLPSAGSVRVLGQDPARADDGWRSRVGIVLQSWQDHGRWTARELLTHTARHFAAARPRSPRPDVTAVLARVGLTDKADSQLRTLSGGQRRRIDVAIGVLGDPELLFLDEPTAGLDPQARRDFHTLLREQVRGRSTTVLLTTHDLDEAEALADRVLILAGGRIVADGAPAQLGTGSVVRWVQDGQPRRAELPAGADTTAFLRDLVGDPRQAITDVQVGGSRLEEIYLAAVGAAAPTDPTTMTTTDTTGSGGRR</sequence>
<dbReference type="PANTHER" id="PTHR42711">
    <property type="entry name" value="ABC TRANSPORTER ATP-BINDING PROTEIN"/>
    <property type="match status" value="1"/>
</dbReference>
<dbReference type="SUPFAM" id="SSF52540">
    <property type="entry name" value="P-loop containing nucleoside triphosphate hydrolases"/>
    <property type="match status" value="1"/>
</dbReference>
<evidence type="ECO:0000256" key="2">
    <source>
        <dbReference type="ARBA" id="ARBA00022448"/>
    </source>
</evidence>
<keyword evidence="3" id="KW-0547">Nucleotide-binding</keyword>
<dbReference type="PROSITE" id="PS00211">
    <property type="entry name" value="ABC_TRANSPORTER_1"/>
    <property type="match status" value="1"/>
</dbReference>
<dbReference type="AlphaFoldDB" id="A0A4U6Q909"/>
<keyword evidence="4 7" id="KW-0067">ATP-binding</keyword>
<keyword evidence="8" id="KW-1185">Reference proteome</keyword>
<dbReference type="Pfam" id="PF00005">
    <property type="entry name" value="ABC_tran"/>
    <property type="match status" value="1"/>
</dbReference>
<evidence type="ECO:0000313" key="8">
    <source>
        <dbReference type="Proteomes" id="UP000306985"/>
    </source>
</evidence>
<dbReference type="GO" id="GO:0005886">
    <property type="term" value="C:plasma membrane"/>
    <property type="evidence" value="ECO:0007669"/>
    <property type="project" value="UniProtKB-SubCell"/>
</dbReference>
<dbReference type="InterPro" id="IPR050763">
    <property type="entry name" value="ABC_transporter_ATP-binding"/>
</dbReference>